<dbReference type="InterPro" id="IPR015366">
    <property type="entry name" value="S53_propep"/>
</dbReference>
<evidence type="ECO:0000313" key="12">
    <source>
        <dbReference type="EMBL" id="EAL65960.1"/>
    </source>
</evidence>
<dbReference type="PROSITE" id="PS51695">
    <property type="entry name" value="SEDOLISIN"/>
    <property type="match status" value="1"/>
</dbReference>
<dbReference type="STRING" id="44689.Q54RM4"/>
<dbReference type="dictyBase" id="DDB_G0283033">
    <property type="gene designation" value="tpp1E"/>
</dbReference>
<evidence type="ECO:0000313" key="13">
    <source>
        <dbReference type="Proteomes" id="UP000002195"/>
    </source>
</evidence>
<keyword evidence="5 8" id="KW-0720">Serine protease</keyword>
<dbReference type="SUPFAM" id="SSF54897">
    <property type="entry name" value="Protease propeptides/inhibitors"/>
    <property type="match status" value="1"/>
</dbReference>
<dbReference type="PaxDb" id="44689-DDB0304592"/>
<dbReference type="PANTHER" id="PTHR14218">
    <property type="entry name" value="PROTEASE S8 TRIPEPTIDYL PEPTIDASE I CLN2"/>
    <property type="match status" value="1"/>
</dbReference>
<dbReference type="eggNOG" id="ENOG502S2RS">
    <property type="taxonomic scope" value="Eukaryota"/>
</dbReference>
<dbReference type="Proteomes" id="UP000002195">
    <property type="component" value="Unassembled WGS sequence"/>
</dbReference>
<dbReference type="MEROPS" id="S53.A01"/>
<keyword evidence="6" id="KW-0106">Calcium</keyword>
<dbReference type="PhylomeDB" id="Q54RM4"/>
<dbReference type="AlphaFoldDB" id="Q54RM4"/>
<comment type="caution">
    <text evidence="12">The sequence shown here is derived from an EMBL/GenBank/DDBJ whole genome shotgun (WGS) entry which is preliminary data.</text>
</comment>
<evidence type="ECO:0000256" key="10">
    <source>
        <dbReference type="SAM" id="SignalP"/>
    </source>
</evidence>
<dbReference type="SMART" id="SM00944">
    <property type="entry name" value="Pro-kuma_activ"/>
    <property type="match status" value="1"/>
</dbReference>
<dbReference type="KEGG" id="ddi:DDB_G0283033"/>
<dbReference type="GO" id="GO:0004175">
    <property type="term" value="F:endopeptidase activity"/>
    <property type="evidence" value="ECO:0000318"/>
    <property type="project" value="GO_Central"/>
</dbReference>
<dbReference type="CDD" id="cd11377">
    <property type="entry name" value="Pro-peptidase_S53"/>
    <property type="match status" value="1"/>
</dbReference>
<dbReference type="HOGENOM" id="CLU_013783_5_1_1"/>
<dbReference type="VEuPathDB" id="AmoebaDB:DDB_G0283033"/>
<dbReference type="SMR" id="Q54RM4"/>
<reference evidence="12 13" key="1">
    <citation type="journal article" date="2005" name="Nature">
        <title>The genome of the social amoeba Dictyostelium discoideum.</title>
        <authorList>
            <consortium name="The Dictyostelium discoideum Sequencing Consortium"/>
            <person name="Eichinger L."/>
            <person name="Pachebat J.A."/>
            <person name="Glockner G."/>
            <person name="Rajandream M.A."/>
            <person name="Sucgang R."/>
            <person name="Berriman M."/>
            <person name="Song J."/>
            <person name="Olsen R."/>
            <person name="Szafranski K."/>
            <person name="Xu Q."/>
            <person name="Tunggal B."/>
            <person name="Kummerfeld S."/>
            <person name="Madera M."/>
            <person name="Konfortov B.A."/>
            <person name="Rivero F."/>
            <person name="Bankier A.T."/>
            <person name="Lehmann R."/>
            <person name="Hamlin N."/>
            <person name="Davies R."/>
            <person name="Gaudet P."/>
            <person name="Fey P."/>
            <person name="Pilcher K."/>
            <person name="Chen G."/>
            <person name="Saunders D."/>
            <person name="Sodergren E."/>
            <person name="Davis P."/>
            <person name="Kerhornou A."/>
            <person name="Nie X."/>
            <person name="Hall N."/>
            <person name="Anjard C."/>
            <person name="Hemphill L."/>
            <person name="Bason N."/>
            <person name="Farbrother P."/>
            <person name="Desany B."/>
            <person name="Just E."/>
            <person name="Morio T."/>
            <person name="Rost R."/>
            <person name="Churcher C."/>
            <person name="Cooper J."/>
            <person name="Haydock S."/>
            <person name="van Driessche N."/>
            <person name="Cronin A."/>
            <person name="Goodhead I."/>
            <person name="Muzny D."/>
            <person name="Mourier T."/>
            <person name="Pain A."/>
            <person name="Lu M."/>
            <person name="Harper D."/>
            <person name="Lindsay R."/>
            <person name="Hauser H."/>
            <person name="James K."/>
            <person name="Quiles M."/>
            <person name="Madan Babu M."/>
            <person name="Saito T."/>
            <person name="Buchrieser C."/>
            <person name="Wardroper A."/>
            <person name="Felder M."/>
            <person name="Thangavelu M."/>
            <person name="Johnson D."/>
            <person name="Knights A."/>
            <person name="Loulseged H."/>
            <person name="Mungall K."/>
            <person name="Oliver K."/>
            <person name="Price C."/>
            <person name="Quail M.A."/>
            <person name="Urushihara H."/>
            <person name="Hernandez J."/>
            <person name="Rabbinowitsch E."/>
            <person name="Steffen D."/>
            <person name="Sanders M."/>
            <person name="Ma J."/>
            <person name="Kohara Y."/>
            <person name="Sharp S."/>
            <person name="Simmonds M."/>
            <person name="Spiegler S."/>
            <person name="Tivey A."/>
            <person name="Sugano S."/>
            <person name="White B."/>
            <person name="Walker D."/>
            <person name="Woodward J."/>
            <person name="Winckler T."/>
            <person name="Tanaka Y."/>
            <person name="Shaulsky G."/>
            <person name="Schleicher M."/>
            <person name="Weinstock G."/>
            <person name="Rosenthal A."/>
            <person name="Cox E.C."/>
            <person name="Chisholm R.L."/>
            <person name="Gibbs R."/>
            <person name="Loomis W.F."/>
            <person name="Platzer M."/>
            <person name="Kay R.R."/>
            <person name="Williams J."/>
            <person name="Dear P.H."/>
            <person name="Noegel A.A."/>
            <person name="Barrell B."/>
            <person name="Kuspa A."/>
        </authorList>
    </citation>
    <scope>NUCLEOTIDE SEQUENCE [LARGE SCALE GENOMIC DNA]</scope>
    <source>
        <strain evidence="12 13">AX4</strain>
    </source>
</reference>
<dbReference type="GO" id="GO:0006508">
    <property type="term" value="P:proteolysis"/>
    <property type="evidence" value="ECO:0000318"/>
    <property type="project" value="GO_Central"/>
</dbReference>
<gene>
    <name evidence="12" type="ORF">DDB_G0283033</name>
</gene>
<evidence type="ECO:0000256" key="1">
    <source>
        <dbReference type="ARBA" id="ARBA00001913"/>
    </source>
</evidence>
<evidence type="ECO:0000256" key="8">
    <source>
        <dbReference type="PROSITE-ProRule" id="PRU01032"/>
    </source>
</evidence>
<protein>
    <submittedName>
        <fullName evidence="12">Peptidase S8 and S53 domain-containing protein</fullName>
    </submittedName>
</protein>
<keyword evidence="10" id="KW-0732">Signal</keyword>
<feature type="active site" description="Charge relay system" evidence="8">
    <location>
        <position position="672"/>
    </location>
</feature>
<dbReference type="Pfam" id="PF09286">
    <property type="entry name" value="Pro-kuma_activ"/>
    <property type="match status" value="1"/>
</dbReference>
<dbReference type="FunFam" id="3.40.50.200:FF:000040">
    <property type="entry name" value="Predicted protein"/>
    <property type="match status" value="1"/>
</dbReference>
<keyword evidence="7" id="KW-0865">Zymogen</keyword>
<dbReference type="InParanoid" id="Q54RM4"/>
<dbReference type="FunCoup" id="Q54RM4">
    <property type="interactions" value="1"/>
</dbReference>
<dbReference type="InterPro" id="IPR050819">
    <property type="entry name" value="Tripeptidyl-peptidase_I"/>
</dbReference>
<accession>Q54RM4</accession>
<dbReference type="CDD" id="cd04056">
    <property type="entry name" value="Peptidases_S53"/>
    <property type="match status" value="1"/>
</dbReference>
<evidence type="ECO:0000256" key="9">
    <source>
        <dbReference type="SAM" id="MobiDB-lite"/>
    </source>
</evidence>
<organism evidence="12 13">
    <name type="scientific">Dictyostelium discoideum</name>
    <name type="common">Social amoeba</name>
    <dbReference type="NCBI Taxonomy" id="44689"/>
    <lineage>
        <taxon>Eukaryota</taxon>
        <taxon>Amoebozoa</taxon>
        <taxon>Evosea</taxon>
        <taxon>Eumycetozoa</taxon>
        <taxon>Dictyostelia</taxon>
        <taxon>Dictyosteliales</taxon>
        <taxon>Dictyosteliaceae</taxon>
        <taxon>Dictyostelium</taxon>
    </lineage>
</organism>
<dbReference type="PANTHER" id="PTHR14218:SF40">
    <property type="entry name" value="PEPTIDASE S8 AND S53 DOMAIN-CONTAINING PROTEIN"/>
    <property type="match status" value="1"/>
</dbReference>
<comment type="cofactor">
    <cofactor evidence="1">
        <name>Ca(2+)</name>
        <dbReference type="ChEBI" id="CHEBI:29108"/>
    </cofactor>
</comment>
<comment type="caution">
    <text evidence="8">Lacks conserved residue(s) required for the propagation of feature annotation.</text>
</comment>
<dbReference type="InterPro" id="IPR030400">
    <property type="entry name" value="Sedolisin_dom"/>
</dbReference>
<evidence type="ECO:0000256" key="7">
    <source>
        <dbReference type="ARBA" id="ARBA00023145"/>
    </source>
</evidence>
<dbReference type="GeneID" id="8623898"/>
<sequence length="767" mass="85309">MKVILIYFIVIYLINISFSLKPYQQQQQLHNFNIIENNNNNNRNEKVIIAHPKIPPYWLIENEISNPNDLISFKILLKQNNLNKLNYLFEEISDPKSKIYGEFLSINEINELVKSSESDFNVVLEYLKSFNIGNIENGSEIKVFSDYILVETTIEKVSSMFNSKFSNYKNKNNGNTRNRLNGPAYLPKQLLNSIDFVTGLSEFFENNFKIENYLNNNNKNNGDSDSDSGSGSGSGSSNSYNGGLDDILITPKVLKSYYNVPNELIGKFENNSIGVIAFNDYFSMGALELFDEKFNITTTKDNLKIIGNDCLGKGCDQYESDLDIQYIRSMGENISTDFISFNDAQWILDYLHSVLLMEKPPLVQSISYGWAELLQCDVSNGCSTFGYDSKQYVDRTNSEFQKLALLGISVLVSSGDDGAPSMGGSSGNCPIDGTVYCPTGGCNHTKTMCPEFTIYNLNGGSDSGGSSDSYCFFPMGIASSGCTNILGDPSVLDSGMKIFSEKNKQCNLAIEYDRTNLPHVYSECECKDLVNVTFRNYHFTQYQFNENNGALFVAEYPSSSPFVTSVGATQFLSRDEKITTEVGCTILQGAKITTGGGFSSFQSQPKYQQYAISQFFNTSFNSLPPSFSYCPTNRGVPDISMVGHNYKIYSSDGNNKDFNQCPCKSLPVDGTSCSSPTLAGLIGLINDQLLLNGKTQLGFLNPLLYQMAIDEPRIFNDITGDSSNRCSRSYCCLYGWSTSSNTWDPVTGLGSIDFNLFLSYVLKLKGI</sequence>
<keyword evidence="4 8" id="KW-0378">Hydrolase</keyword>
<dbReference type="GO" id="GO:0004252">
    <property type="term" value="F:serine-type endopeptidase activity"/>
    <property type="evidence" value="ECO:0007669"/>
    <property type="project" value="UniProtKB-UniRule"/>
</dbReference>
<keyword evidence="2 8" id="KW-0645">Protease</keyword>
<evidence type="ECO:0000256" key="5">
    <source>
        <dbReference type="ARBA" id="ARBA00022825"/>
    </source>
</evidence>
<evidence type="ECO:0000256" key="4">
    <source>
        <dbReference type="ARBA" id="ARBA00022801"/>
    </source>
</evidence>
<dbReference type="GO" id="GO:0008240">
    <property type="term" value="F:tripeptidyl-peptidase activity"/>
    <property type="evidence" value="ECO:0000318"/>
    <property type="project" value="GO_Central"/>
</dbReference>
<dbReference type="FunFam" id="3.40.50.200:FF:000107">
    <property type="entry name" value="Uncharacterized protein"/>
    <property type="match status" value="1"/>
</dbReference>
<dbReference type="EMBL" id="AAFI02000049">
    <property type="protein sequence ID" value="EAL65960.1"/>
    <property type="molecule type" value="Genomic_DNA"/>
</dbReference>
<evidence type="ECO:0000259" key="11">
    <source>
        <dbReference type="PROSITE" id="PS51695"/>
    </source>
</evidence>
<keyword evidence="13" id="KW-1185">Reference proteome</keyword>
<evidence type="ECO:0000256" key="2">
    <source>
        <dbReference type="ARBA" id="ARBA00022670"/>
    </source>
</evidence>
<feature type="region of interest" description="Disordered" evidence="9">
    <location>
        <begin position="219"/>
        <end position="238"/>
    </location>
</feature>
<feature type="domain" description="Peptidase S53" evidence="11">
    <location>
        <begin position="248"/>
        <end position="764"/>
    </location>
</feature>
<feature type="signal peptide" evidence="10">
    <location>
        <begin position="1"/>
        <end position="19"/>
    </location>
</feature>
<name>Q54RM4_DICDI</name>
<dbReference type="GO" id="GO:0046872">
    <property type="term" value="F:metal ion binding"/>
    <property type="evidence" value="ECO:0007669"/>
    <property type="project" value="UniProtKB-KW"/>
</dbReference>
<feature type="chain" id="PRO_5004250146" evidence="10">
    <location>
        <begin position="20"/>
        <end position="767"/>
    </location>
</feature>
<evidence type="ECO:0000256" key="3">
    <source>
        <dbReference type="ARBA" id="ARBA00022723"/>
    </source>
</evidence>
<feature type="active site" description="Charge relay system" evidence="8">
    <location>
        <position position="319"/>
    </location>
</feature>
<evidence type="ECO:0000256" key="6">
    <source>
        <dbReference type="ARBA" id="ARBA00022837"/>
    </source>
</evidence>
<dbReference type="InterPro" id="IPR036852">
    <property type="entry name" value="Peptidase_S8/S53_dom_sf"/>
</dbReference>
<feature type="active site" description="Charge relay system" evidence="8">
    <location>
        <position position="323"/>
    </location>
</feature>
<dbReference type="SUPFAM" id="SSF52743">
    <property type="entry name" value="Subtilisin-like"/>
    <property type="match status" value="1"/>
</dbReference>
<keyword evidence="3" id="KW-0479">Metal-binding</keyword>
<dbReference type="Gene3D" id="3.40.50.200">
    <property type="entry name" value="Peptidase S8/S53 domain"/>
    <property type="match status" value="2"/>
</dbReference>
<proteinExistence type="predicted"/>
<dbReference type="RefSeq" id="XP_639327.1">
    <property type="nucleotide sequence ID" value="XM_634235.1"/>
</dbReference>